<dbReference type="AlphaFoldDB" id="A0A3B1D7H5"/>
<gene>
    <name evidence="2" type="ORF">MNBD_PLANCTO03-1117</name>
</gene>
<dbReference type="SMART" id="SM01234">
    <property type="entry name" value="Haemolytic"/>
    <property type="match status" value="1"/>
</dbReference>
<organism evidence="2">
    <name type="scientific">hydrothermal vent metagenome</name>
    <dbReference type="NCBI Taxonomy" id="652676"/>
    <lineage>
        <taxon>unclassified sequences</taxon>
        <taxon>metagenomes</taxon>
        <taxon>ecological metagenomes</taxon>
    </lineage>
</organism>
<name>A0A3B1D7H5_9ZZZZ</name>
<accession>A0A3B1D7H5</accession>
<dbReference type="HAMAP" id="MF_00386">
    <property type="entry name" value="UPF0161_YidD"/>
    <property type="match status" value="1"/>
</dbReference>
<dbReference type="EMBL" id="UOGK01000161">
    <property type="protein sequence ID" value="VAX38836.1"/>
    <property type="molecule type" value="Genomic_DNA"/>
</dbReference>
<dbReference type="InterPro" id="IPR002696">
    <property type="entry name" value="Membr_insert_effic_factor_YidD"/>
</dbReference>
<dbReference type="PANTHER" id="PTHR33383:SF1">
    <property type="entry name" value="MEMBRANE PROTEIN INSERTION EFFICIENCY FACTOR-RELATED"/>
    <property type="match status" value="1"/>
</dbReference>
<dbReference type="NCBIfam" id="TIGR00278">
    <property type="entry name" value="membrane protein insertion efficiency factor YidD"/>
    <property type="match status" value="1"/>
</dbReference>
<sequence length="145" mass="15769">RRVPSWLGGERRGKAMAGDGFFGEEGLGRAARLGNVPFVLGILLYRVTLSAFLGRQCRFEPTCSLYGLVAYRRYGPIRGTWMTLRRVGRCHPFHRGGYDPVPFPENGEDGESGEVGDRESRGGAGVVGCISDGDDGNTERSGDLE</sequence>
<evidence type="ECO:0000313" key="2">
    <source>
        <dbReference type="EMBL" id="VAX38836.1"/>
    </source>
</evidence>
<evidence type="ECO:0000256" key="1">
    <source>
        <dbReference type="SAM" id="MobiDB-lite"/>
    </source>
</evidence>
<proteinExistence type="inferred from homology"/>
<feature type="region of interest" description="Disordered" evidence="1">
    <location>
        <begin position="98"/>
        <end position="145"/>
    </location>
</feature>
<feature type="non-terminal residue" evidence="2">
    <location>
        <position position="1"/>
    </location>
</feature>
<protein>
    <submittedName>
        <fullName evidence="2">Membrane protein insertion efficiency factor YidD</fullName>
    </submittedName>
</protein>
<dbReference type="Pfam" id="PF01809">
    <property type="entry name" value="YidD"/>
    <property type="match status" value="1"/>
</dbReference>
<reference evidence="2" key="1">
    <citation type="submission" date="2018-06" db="EMBL/GenBank/DDBJ databases">
        <authorList>
            <person name="Zhirakovskaya E."/>
        </authorList>
    </citation>
    <scope>NUCLEOTIDE SEQUENCE</scope>
</reference>
<dbReference type="PANTHER" id="PTHR33383">
    <property type="entry name" value="MEMBRANE PROTEIN INSERTION EFFICIENCY FACTOR-RELATED"/>
    <property type="match status" value="1"/>
</dbReference>